<reference evidence="2 3" key="1">
    <citation type="journal article" date="2014" name="Nat. Genet.">
        <title>Genome sequence of the hot pepper provides insights into the evolution of pungency in Capsicum species.</title>
        <authorList>
            <person name="Kim S."/>
            <person name="Park M."/>
            <person name="Yeom S.I."/>
            <person name="Kim Y.M."/>
            <person name="Lee J.M."/>
            <person name="Lee H.A."/>
            <person name="Seo E."/>
            <person name="Choi J."/>
            <person name="Cheong K."/>
            <person name="Kim K.T."/>
            <person name="Jung K."/>
            <person name="Lee G.W."/>
            <person name="Oh S.K."/>
            <person name="Bae C."/>
            <person name="Kim S.B."/>
            <person name="Lee H.Y."/>
            <person name="Kim S.Y."/>
            <person name="Kim M.S."/>
            <person name="Kang B.C."/>
            <person name="Jo Y.D."/>
            <person name="Yang H.B."/>
            <person name="Jeong H.J."/>
            <person name="Kang W.H."/>
            <person name="Kwon J.K."/>
            <person name="Shin C."/>
            <person name="Lim J.Y."/>
            <person name="Park J.H."/>
            <person name="Huh J.H."/>
            <person name="Kim J.S."/>
            <person name="Kim B.D."/>
            <person name="Cohen O."/>
            <person name="Paran I."/>
            <person name="Suh M.C."/>
            <person name="Lee S.B."/>
            <person name="Kim Y.K."/>
            <person name="Shin Y."/>
            <person name="Noh S.J."/>
            <person name="Park J."/>
            <person name="Seo Y.S."/>
            <person name="Kwon S.Y."/>
            <person name="Kim H.A."/>
            <person name="Park J.M."/>
            <person name="Kim H.J."/>
            <person name="Choi S.B."/>
            <person name="Bosland P.W."/>
            <person name="Reeves G."/>
            <person name="Jo S.H."/>
            <person name="Lee B.W."/>
            <person name="Cho H.T."/>
            <person name="Choi H.S."/>
            <person name="Lee M.S."/>
            <person name="Yu Y."/>
            <person name="Do Choi Y."/>
            <person name="Park B.S."/>
            <person name="van Deynze A."/>
            <person name="Ashrafi H."/>
            <person name="Hill T."/>
            <person name="Kim W.T."/>
            <person name="Pai H.S."/>
            <person name="Ahn H.K."/>
            <person name="Yeam I."/>
            <person name="Giovannoni J.J."/>
            <person name="Rose J.K."/>
            <person name="Sorensen I."/>
            <person name="Lee S.J."/>
            <person name="Kim R.W."/>
            <person name="Choi I.Y."/>
            <person name="Choi B.S."/>
            <person name="Lim J.S."/>
            <person name="Lee Y.H."/>
            <person name="Choi D."/>
        </authorList>
    </citation>
    <scope>NUCLEOTIDE SEQUENCE [LARGE SCALE GENOMIC DNA]</scope>
    <source>
        <strain evidence="3">cv. CM334</strain>
    </source>
</reference>
<keyword evidence="3" id="KW-1185">Reference proteome</keyword>
<dbReference type="AlphaFoldDB" id="A0A2G2XZW7"/>
<comment type="caution">
    <text evidence="2">The sequence shown here is derived from an EMBL/GenBank/DDBJ whole genome shotgun (WGS) entry which is preliminary data.</text>
</comment>
<dbReference type="PANTHER" id="PTHR44259">
    <property type="entry name" value="OS07G0183000 PROTEIN-RELATED"/>
    <property type="match status" value="1"/>
</dbReference>
<dbReference type="PANTHER" id="PTHR44259:SF37">
    <property type="entry name" value="DUF1618 DOMAIN-CONTAINING PROTEIN"/>
    <property type="match status" value="1"/>
</dbReference>
<protein>
    <recommendedName>
        <fullName evidence="1">KIB1-4 beta-propeller domain-containing protein</fullName>
    </recommendedName>
</protein>
<proteinExistence type="predicted"/>
<sequence length="245" mass="29211">MDDDCIVVAIYRVTQKLCFCRKKRTRRDDDDDDDDNHPNCWIPLHSPFMYYYQIVYHSGKKLFYTVSDAWLNLEAWDLHSDPIKRFHIKDKSQIMRDLCYWPPRYLNPLDWDGPLYTQKIHLAYDHQDQELFIVLRHGNRNTLSYTLGVPDSEDPYYKTVTSVPDIEDSDIIYHNTLSFDVFKVNFINDPNVKLQHLDDFGNRAFFVGKNRSFVLSTTEFPELRSGSIYFADQKYLWEYNFGGQL</sequence>
<dbReference type="Proteomes" id="UP000222542">
    <property type="component" value="Unassembled WGS sequence"/>
</dbReference>
<dbReference type="InterPro" id="IPR005174">
    <property type="entry name" value="KIB1-4_b-propeller"/>
</dbReference>
<evidence type="ECO:0000313" key="3">
    <source>
        <dbReference type="Proteomes" id="UP000222542"/>
    </source>
</evidence>
<reference evidence="2 3" key="2">
    <citation type="journal article" date="2017" name="Genome Biol.">
        <title>New reference genome sequences of hot pepper reveal the massive evolution of plant disease-resistance genes by retroduplication.</title>
        <authorList>
            <person name="Kim S."/>
            <person name="Park J."/>
            <person name="Yeom S.I."/>
            <person name="Kim Y.M."/>
            <person name="Seo E."/>
            <person name="Kim K.T."/>
            <person name="Kim M.S."/>
            <person name="Lee J.M."/>
            <person name="Cheong K."/>
            <person name="Shin H.S."/>
            <person name="Kim S.B."/>
            <person name="Han K."/>
            <person name="Lee J."/>
            <person name="Park M."/>
            <person name="Lee H.A."/>
            <person name="Lee H.Y."/>
            <person name="Lee Y."/>
            <person name="Oh S."/>
            <person name="Lee J.H."/>
            <person name="Choi E."/>
            <person name="Choi E."/>
            <person name="Lee S.E."/>
            <person name="Jeon J."/>
            <person name="Kim H."/>
            <person name="Choi G."/>
            <person name="Song H."/>
            <person name="Lee J."/>
            <person name="Lee S.C."/>
            <person name="Kwon J.K."/>
            <person name="Lee H.Y."/>
            <person name="Koo N."/>
            <person name="Hong Y."/>
            <person name="Kim R.W."/>
            <person name="Kang W.H."/>
            <person name="Huh J.H."/>
            <person name="Kang B.C."/>
            <person name="Yang T.J."/>
            <person name="Lee Y.H."/>
            <person name="Bennetzen J.L."/>
            <person name="Choi D."/>
        </authorList>
    </citation>
    <scope>NUCLEOTIDE SEQUENCE [LARGE SCALE GENOMIC DNA]</scope>
    <source>
        <strain evidence="3">cv. CM334</strain>
    </source>
</reference>
<gene>
    <name evidence="2" type="ORF">T459_33125</name>
</gene>
<evidence type="ECO:0000259" key="1">
    <source>
        <dbReference type="Pfam" id="PF03478"/>
    </source>
</evidence>
<organism evidence="2 3">
    <name type="scientific">Capsicum annuum</name>
    <name type="common">Capsicum pepper</name>
    <dbReference type="NCBI Taxonomy" id="4072"/>
    <lineage>
        <taxon>Eukaryota</taxon>
        <taxon>Viridiplantae</taxon>
        <taxon>Streptophyta</taxon>
        <taxon>Embryophyta</taxon>
        <taxon>Tracheophyta</taxon>
        <taxon>Spermatophyta</taxon>
        <taxon>Magnoliopsida</taxon>
        <taxon>eudicotyledons</taxon>
        <taxon>Gunneridae</taxon>
        <taxon>Pentapetalae</taxon>
        <taxon>asterids</taxon>
        <taxon>lamiids</taxon>
        <taxon>Solanales</taxon>
        <taxon>Solanaceae</taxon>
        <taxon>Solanoideae</taxon>
        <taxon>Capsiceae</taxon>
        <taxon>Capsicum</taxon>
    </lineage>
</organism>
<dbReference type="Gramene" id="PHT63028">
    <property type="protein sequence ID" value="PHT63028"/>
    <property type="gene ID" value="T459_33125"/>
</dbReference>
<accession>A0A2G2XZW7</accession>
<dbReference type="Pfam" id="PF03478">
    <property type="entry name" value="Beta-prop_KIB1-4"/>
    <property type="match status" value="1"/>
</dbReference>
<feature type="domain" description="KIB1-4 beta-propeller" evidence="1">
    <location>
        <begin position="3"/>
        <end position="233"/>
    </location>
</feature>
<dbReference type="InterPro" id="IPR050942">
    <property type="entry name" value="F-box_BR-signaling"/>
</dbReference>
<name>A0A2G2XZW7_CAPAN</name>
<dbReference type="EMBL" id="AYRZ02000047">
    <property type="protein sequence ID" value="PHT63028.1"/>
    <property type="molecule type" value="Genomic_DNA"/>
</dbReference>
<evidence type="ECO:0000313" key="2">
    <source>
        <dbReference type="EMBL" id="PHT63028.1"/>
    </source>
</evidence>